<accession>A0ABP9MLT0</accession>
<dbReference type="EMBL" id="BAABHX010000005">
    <property type="protein sequence ID" value="GAA5097285.1"/>
    <property type="molecule type" value="Genomic_DNA"/>
</dbReference>
<evidence type="ECO:0000313" key="1">
    <source>
        <dbReference type="EMBL" id="GAA5097285.1"/>
    </source>
</evidence>
<evidence type="ECO:0000313" key="2">
    <source>
        <dbReference type="Proteomes" id="UP001500353"/>
    </source>
</evidence>
<comment type="caution">
    <text evidence="1">The sequence shown here is derived from an EMBL/GenBank/DDBJ whole genome shotgun (WGS) entry which is preliminary data.</text>
</comment>
<organism evidence="1 2">
    <name type="scientific">Chryseobacterium ginsengisoli</name>
    <dbReference type="NCBI Taxonomy" id="363853"/>
    <lineage>
        <taxon>Bacteria</taxon>
        <taxon>Pseudomonadati</taxon>
        <taxon>Bacteroidota</taxon>
        <taxon>Flavobacteriia</taxon>
        <taxon>Flavobacteriales</taxon>
        <taxon>Weeksellaceae</taxon>
        <taxon>Chryseobacterium group</taxon>
        <taxon>Chryseobacterium</taxon>
    </lineage>
</organism>
<keyword evidence="2" id="KW-1185">Reference proteome</keyword>
<reference evidence="2" key="1">
    <citation type="journal article" date="2019" name="Int. J. Syst. Evol. Microbiol.">
        <title>The Global Catalogue of Microorganisms (GCM) 10K type strain sequencing project: providing services to taxonomists for standard genome sequencing and annotation.</title>
        <authorList>
            <consortium name="The Broad Institute Genomics Platform"/>
            <consortium name="The Broad Institute Genome Sequencing Center for Infectious Disease"/>
            <person name="Wu L."/>
            <person name="Ma J."/>
        </authorList>
    </citation>
    <scope>NUCLEOTIDE SEQUENCE [LARGE SCALE GENOMIC DNA]</scope>
    <source>
        <strain evidence="2">JCM 18019</strain>
    </source>
</reference>
<dbReference type="Proteomes" id="UP001500353">
    <property type="component" value="Unassembled WGS sequence"/>
</dbReference>
<gene>
    <name evidence="1" type="ORF">GCM10023210_32150</name>
</gene>
<name>A0ABP9MLT0_9FLAO</name>
<sequence>MSTIHKYRITDCLVKERSTKEIFNYCFGFSNEDFSFEDWFDRLRVDINNSVEMDFDKFFSILSENYSHKGLSFFDLIFRLYNNEFNHLKENNNSGEIINLTSAEALLWYHIFADLSIDGFLKFPLKELKIEIAQIEDGIVTFPNVDEKIFWGGQYREFLTRLLANLPDSTPSHFPIAEWFEKNDADLFDNFITNTEIIWGVKEEARILITDNNSWGNYNHHWWKDLLQKTVEYKIQHNAQNWINTLQEYPLEVVTVNVLIHNPWFPNIEDLIKNKAEFNSTAYFVE</sequence>
<protein>
    <submittedName>
        <fullName evidence="1">Uncharacterized protein</fullName>
    </submittedName>
</protein>
<dbReference type="RefSeq" id="WP_345206335.1">
    <property type="nucleotide sequence ID" value="NZ_BAABHX010000005.1"/>
</dbReference>
<proteinExistence type="predicted"/>